<feature type="domain" description="Zn(2)-C6 fungal-type" evidence="4">
    <location>
        <begin position="124"/>
        <end position="149"/>
    </location>
</feature>
<dbReference type="PANTHER" id="PTHR47256:SF1">
    <property type="entry name" value="ZN(II)2CYS6 TRANSCRIPTION FACTOR (EUROFUNG)"/>
    <property type="match status" value="1"/>
</dbReference>
<dbReference type="Proteomes" id="UP001465668">
    <property type="component" value="Unassembled WGS sequence"/>
</dbReference>
<dbReference type="PANTHER" id="PTHR47256">
    <property type="entry name" value="ZN(II)2CYS6 TRANSCRIPTION FACTOR (EUROFUNG)-RELATED"/>
    <property type="match status" value="1"/>
</dbReference>
<keyword evidence="2" id="KW-0539">Nucleus</keyword>
<keyword evidence="1" id="KW-0479">Metal-binding</keyword>
<dbReference type="Pfam" id="PF00172">
    <property type="entry name" value="Zn_clus"/>
    <property type="match status" value="1"/>
</dbReference>
<protein>
    <submittedName>
        <fullName evidence="6">Uncharacterized protein</fullName>
    </submittedName>
</protein>
<evidence type="ECO:0000256" key="2">
    <source>
        <dbReference type="ARBA" id="ARBA00023242"/>
    </source>
</evidence>
<feature type="region of interest" description="Disordered" evidence="3">
    <location>
        <begin position="765"/>
        <end position="791"/>
    </location>
</feature>
<gene>
    <name evidence="6" type="ORF">SCAR479_10218</name>
</gene>
<dbReference type="InterPro" id="IPR001138">
    <property type="entry name" value="Zn2Cys6_DnaBD"/>
</dbReference>
<dbReference type="EMBL" id="JARVKM010000054">
    <property type="protein sequence ID" value="KAK9773096.1"/>
    <property type="molecule type" value="Genomic_DNA"/>
</dbReference>
<organism evidence="6 7">
    <name type="scientific">Seiridium cardinale</name>
    <dbReference type="NCBI Taxonomy" id="138064"/>
    <lineage>
        <taxon>Eukaryota</taxon>
        <taxon>Fungi</taxon>
        <taxon>Dikarya</taxon>
        <taxon>Ascomycota</taxon>
        <taxon>Pezizomycotina</taxon>
        <taxon>Sordariomycetes</taxon>
        <taxon>Xylariomycetidae</taxon>
        <taxon>Amphisphaeriales</taxon>
        <taxon>Sporocadaceae</taxon>
        <taxon>Seiridium</taxon>
    </lineage>
</organism>
<dbReference type="InterPro" id="IPR007219">
    <property type="entry name" value="XnlR_reg_dom"/>
</dbReference>
<dbReference type="Pfam" id="PF04082">
    <property type="entry name" value="Fungal_trans"/>
    <property type="match status" value="1"/>
</dbReference>
<dbReference type="CDD" id="cd12148">
    <property type="entry name" value="fungal_TF_MHR"/>
    <property type="match status" value="1"/>
</dbReference>
<evidence type="ECO:0000313" key="6">
    <source>
        <dbReference type="EMBL" id="KAK9773096.1"/>
    </source>
</evidence>
<proteinExistence type="predicted"/>
<evidence type="ECO:0000256" key="3">
    <source>
        <dbReference type="SAM" id="MobiDB-lite"/>
    </source>
</evidence>
<feature type="domain" description="Xylanolytic transcriptional activator regulatory" evidence="5">
    <location>
        <begin position="315"/>
        <end position="437"/>
    </location>
</feature>
<sequence>MARQARTSQSSLHGRTRYVIVYPEYNSYRTTPADGACSVDHSWMSNVTGMTLRNRSSWKYHNERTFRRFSLIDKYTIGLLARFSDGLVVSVRAFRAQGVGIIHHATPAASTWPASVAANTIQHKKTKCDGERPACLRCRRAGATCVYANDSAVAQNAIKRKYRELQEASDTQLELINILRRREQHDAQAVLQRLRAGESVEALVRFIKHGDLLLQCRETTTSQVRYSFPMISAMPPCLDMDGSPYTRSLLYQRTFVDQPQPGALNLRALPIHEKRYDWPYHAAELVESSLDTVRASTWTAVTDSDDLVRTLLKAYLYYDFPYNSLFHKDAFLVDLVAGRRTYCSSLLVNAVLACACHCFRTPASSIDFWNPKELIYQFTAEAKRLWEREQARNHITTVQAGAIIGYSLNCDGCVVVDKIGFRYLRLAISMAKDMGLFSPQPRAVDSKRQAVFSATAWGLFGMQARQTFFTRQPPLLVDPPPVTWTNESLSTYYFGELWVLYPQAPYPTPVYHSQVFSATCELGSIMNDIVIRTYGPAKQSGPISFREALVFRDRLRKWQAMLPIPLQPESAVFPAQLKLHMQFCVLLIFLLGRFSAVERSAAELGISPRDITTAQNITSSAKTSLESLLYLYYARHSFEKCDTAMMAYFDLLGFGALKDIGHSDQQARMSKLSMVVLCAKGLRDQAQNFFIAEVIFAILRDSLSYEDARQLKQFACIENEEKRKPLLAEHVFSHYPLTSTDLYDVADQRRLDELVKSYEVLDIDDNDNDNDNGMPVTNDTDGTDGIDGLDRMDGIDDTSCASCTSR</sequence>
<dbReference type="SUPFAM" id="SSF57701">
    <property type="entry name" value="Zn2/Cys6 DNA-binding domain"/>
    <property type="match status" value="1"/>
</dbReference>
<name>A0ABR2XHH3_9PEZI</name>
<dbReference type="Gene3D" id="4.10.240.10">
    <property type="entry name" value="Zn(2)-C6 fungal-type DNA-binding domain"/>
    <property type="match status" value="1"/>
</dbReference>
<evidence type="ECO:0000313" key="7">
    <source>
        <dbReference type="Proteomes" id="UP001465668"/>
    </source>
</evidence>
<evidence type="ECO:0000259" key="5">
    <source>
        <dbReference type="Pfam" id="PF04082"/>
    </source>
</evidence>
<reference evidence="6 7" key="1">
    <citation type="submission" date="2024-02" db="EMBL/GenBank/DDBJ databases">
        <title>First draft genome assembly of two strains of Seiridium cardinale.</title>
        <authorList>
            <person name="Emiliani G."/>
            <person name="Scali E."/>
        </authorList>
    </citation>
    <scope>NUCLEOTIDE SEQUENCE [LARGE SCALE GENOMIC DNA]</scope>
    <source>
        <strain evidence="6 7">BM-138-000479</strain>
    </source>
</reference>
<evidence type="ECO:0000256" key="1">
    <source>
        <dbReference type="ARBA" id="ARBA00022723"/>
    </source>
</evidence>
<evidence type="ECO:0000259" key="4">
    <source>
        <dbReference type="Pfam" id="PF00172"/>
    </source>
</evidence>
<dbReference type="CDD" id="cd00067">
    <property type="entry name" value="GAL4"/>
    <property type="match status" value="1"/>
</dbReference>
<comment type="caution">
    <text evidence="6">The sequence shown here is derived from an EMBL/GenBank/DDBJ whole genome shotgun (WGS) entry which is preliminary data.</text>
</comment>
<dbReference type="InterPro" id="IPR036864">
    <property type="entry name" value="Zn2-C6_fun-type_DNA-bd_sf"/>
</dbReference>
<keyword evidence="7" id="KW-1185">Reference proteome</keyword>
<dbReference type="InterPro" id="IPR053187">
    <property type="entry name" value="Notoamide_regulator"/>
</dbReference>
<accession>A0ABR2XHH3</accession>